<name>A0A6B9SXH0_9CAUD</name>
<evidence type="ECO:0008006" key="3">
    <source>
        <dbReference type="Google" id="ProtNLM"/>
    </source>
</evidence>
<reference evidence="1 2" key="1">
    <citation type="submission" date="2019-12" db="EMBL/GenBank/DDBJ databases">
        <authorList>
            <person name="Harris M."/>
            <person name="Ho T.C."/>
            <person name="Fruchtman H."/>
            <person name="Garin M."/>
            <person name="Kubatin V."/>
            <person name="Lu T."/>
            <person name="Xue L."/>
            <person name="Marr M.T."/>
        </authorList>
    </citation>
    <scope>NUCLEOTIDE SEQUENCE [LARGE SCALE GENOMIC DNA]</scope>
</reference>
<dbReference type="EMBL" id="MN794232">
    <property type="protein sequence ID" value="QHJ74514.1"/>
    <property type="molecule type" value="Genomic_DNA"/>
</dbReference>
<dbReference type="Proteomes" id="UP000464957">
    <property type="component" value="Segment"/>
</dbReference>
<evidence type="ECO:0000313" key="1">
    <source>
        <dbReference type="EMBL" id="QHJ74514.1"/>
    </source>
</evidence>
<accession>A0A6B9SXH0</accession>
<dbReference type="Pfam" id="PF11091">
    <property type="entry name" value="T4_tail_cap"/>
    <property type="match status" value="1"/>
</dbReference>
<evidence type="ECO:0000313" key="2">
    <source>
        <dbReference type="Proteomes" id="UP000464957"/>
    </source>
</evidence>
<dbReference type="InterPro" id="IPR024389">
    <property type="entry name" value="Gp48_T4-like"/>
</dbReference>
<protein>
    <recommendedName>
        <fullName evidence="3">Tail-tube assembly protein</fullName>
    </recommendedName>
</protein>
<organism evidence="1 2">
    <name type="scientific">Vibrio phage VH1_2019</name>
    <dbReference type="NCBI Taxonomy" id="2686307"/>
    <lineage>
        <taxon>Viruses</taxon>
        <taxon>Duplodnaviria</taxon>
        <taxon>Heunggongvirae</taxon>
        <taxon>Uroviricota</taxon>
        <taxon>Caudoviricetes</taxon>
        <taxon>Pantevenvirales</taxon>
        <taxon>Straboviridae</taxon>
        <taxon>Schizotequatrovirus</taxon>
        <taxon>Schizotequatrovirus KVP40</taxon>
    </lineage>
</organism>
<proteinExistence type="predicted"/>
<sequence length="379" mass="40822">MGFLSYVGLSGKQSDTLDRVLSFDGGVESSTTEITQDTDQGRVSTSNIVALTYPPNLGARSGHSNFFIFRAYDLASTTKQHYTDMRQSFTASSKESKQASEIPSELMATMALYAPNLVEEVSHEYDKTPTSVLNDFLAAAATAAGADTVSQGVEAGKKAVSTAAGATLAQIKRSFIQSNAAGQLEKNSSVVTDNVTVTAYKGTAQRQQTLMYQFHPKSLDELKIVGEVIKTFYRLSLPVKGQISSDLLDTGNAALGSGFSNGFAKYATLLKTPPVWMIEEVSDVDATRYTPRFVFGPAGITSVKLNRTPDQYWRTFRGTAGDPAGIELEVTFTELIPMDRAMYERDQASSIRGYDNGTTTASGNSNDSGSFFGDIGSLF</sequence>
<gene>
    <name evidence="1" type="ORF">VH12019_00214</name>
</gene>